<feature type="non-terminal residue" evidence="1">
    <location>
        <position position="254"/>
    </location>
</feature>
<name>A0ACD3A1Q4_9AGAR</name>
<proteinExistence type="predicted"/>
<dbReference type="EMBL" id="ML208927">
    <property type="protein sequence ID" value="TFK59642.1"/>
    <property type="molecule type" value="Genomic_DNA"/>
</dbReference>
<reference evidence="1 2" key="1">
    <citation type="journal article" date="2019" name="Nat. Ecol. Evol.">
        <title>Megaphylogeny resolves global patterns of mushroom evolution.</title>
        <authorList>
            <person name="Varga T."/>
            <person name="Krizsan K."/>
            <person name="Foldi C."/>
            <person name="Dima B."/>
            <person name="Sanchez-Garcia M."/>
            <person name="Sanchez-Ramirez S."/>
            <person name="Szollosi G.J."/>
            <person name="Szarkandi J.G."/>
            <person name="Papp V."/>
            <person name="Albert L."/>
            <person name="Andreopoulos W."/>
            <person name="Angelini C."/>
            <person name="Antonin V."/>
            <person name="Barry K.W."/>
            <person name="Bougher N.L."/>
            <person name="Buchanan P."/>
            <person name="Buyck B."/>
            <person name="Bense V."/>
            <person name="Catcheside P."/>
            <person name="Chovatia M."/>
            <person name="Cooper J."/>
            <person name="Damon W."/>
            <person name="Desjardin D."/>
            <person name="Finy P."/>
            <person name="Geml J."/>
            <person name="Haridas S."/>
            <person name="Hughes K."/>
            <person name="Justo A."/>
            <person name="Karasinski D."/>
            <person name="Kautmanova I."/>
            <person name="Kiss B."/>
            <person name="Kocsube S."/>
            <person name="Kotiranta H."/>
            <person name="LaButti K.M."/>
            <person name="Lechner B.E."/>
            <person name="Liimatainen K."/>
            <person name="Lipzen A."/>
            <person name="Lukacs Z."/>
            <person name="Mihaltcheva S."/>
            <person name="Morgado L.N."/>
            <person name="Niskanen T."/>
            <person name="Noordeloos M.E."/>
            <person name="Ohm R.A."/>
            <person name="Ortiz-Santana B."/>
            <person name="Ovrebo C."/>
            <person name="Racz N."/>
            <person name="Riley R."/>
            <person name="Savchenko A."/>
            <person name="Shiryaev A."/>
            <person name="Soop K."/>
            <person name="Spirin V."/>
            <person name="Szebenyi C."/>
            <person name="Tomsovsky M."/>
            <person name="Tulloss R.E."/>
            <person name="Uehling J."/>
            <person name="Grigoriev I.V."/>
            <person name="Vagvolgyi C."/>
            <person name="Papp T."/>
            <person name="Martin F.M."/>
            <person name="Miettinen O."/>
            <person name="Hibbett D.S."/>
            <person name="Nagy L.G."/>
        </authorList>
    </citation>
    <scope>NUCLEOTIDE SEQUENCE [LARGE SCALE GENOMIC DNA]</scope>
    <source>
        <strain evidence="1 2">NL-1719</strain>
    </source>
</reference>
<protein>
    <submittedName>
        <fullName evidence="1">Uncharacterized protein</fullName>
    </submittedName>
</protein>
<gene>
    <name evidence="1" type="ORF">BDN72DRAFT_780468</name>
</gene>
<organism evidence="1 2">
    <name type="scientific">Pluteus cervinus</name>
    <dbReference type="NCBI Taxonomy" id="181527"/>
    <lineage>
        <taxon>Eukaryota</taxon>
        <taxon>Fungi</taxon>
        <taxon>Dikarya</taxon>
        <taxon>Basidiomycota</taxon>
        <taxon>Agaricomycotina</taxon>
        <taxon>Agaricomycetes</taxon>
        <taxon>Agaricomycetidae</taxon>
        <taxon>Agaricales</taxon>
        <taxon>Pluteineae</taxon>
        <taxon>Pluteaceae</taxon>
        <taxon>Pluteus</taxon>
    </lineage>
</organism>
<sequence>MPSEDQERDLADLVASCQVHRHGATCYKYYNGVGPKSCRFGLDEDLPKRPIIFDHETGEILMKQSNGMVNNFNETVIRCVRCNMDIKYVGSGAAAKALMYYITDYITKPGTNNYVAYTTLEATLRCYEENQVFDVEDTVSRSKKIYQKCIFGQLAQQELSSQQIASYLMDYGDHYTSHQFRKLFWTNAENKLNTYIQDGELPDENRELVSTEDVLLAVRDGELIARSDQLTDYVQRPPELEDMNLWDFVSCTEK</sequence>
<accession>A0ACD3A1Q4</accession>
<evidence type="ECO:0000313" key="1">
    <source>
        <dbReference type="EMBL" id="TFK59642.1"/>
    </source>
</evidence>
<keyword evidence="2" id="KW-1185">Reference proteome</keyword>
<dbReference type="Proteomes" id="UP000308600">
    <property type="component" value="Unassembled WGS sequence"/>
</dbReference>
<evidence type="ECO:0000313" key="2">
    <source>
        <dbReference type="Proteomes" id="UP000308600"/>
    </source>
</evidence>